<proteinExistence type="predicted"/>
<dbReference type="Pfam" id="PF00221">
    <property type="entry name" value="Lyase_aromatic"/>
    <property type="match status" value="1"/>
</dbReference>
<dbReference type="GO" id="GO:0016841">
    <property type="term" value="F:ammonia-lyase activity"/>
    <property type="evidence" value="ECO:0007669"/>
    <property type="project" value="UniProtKB-ARBA"/>
</dbReference>
<dbReference type="AlphaFoldDB" id="A0A6M8HUJ5"/>
<reference evidence="1 2" key="1">
    <citation type="journal article" date="2014" name="World J. Microbiol. Biotechnol.">
        <title>Biodiversity and physiological characteristics of Antarctic and Arctic lichens-associated bacteria.</title>
        <authorList>
            <person name="Lee Y.M."/>
            <person name="Kim E.H."/>
            <person name="Lee H.K."/>
            <person name="Hong S.G."/>
        </authorList>
    </citation>
    <scope>NUCLEOTIDE SEQUENCE [LARGE SCALE GENOMIC DNA]</scope>
    <source>
        <strain evidence="1 2">PAMC 26569</strain>
    </source>
</reference>
<protein>
    <submittedName>
        <fullName evidence="1">Histidine ammonia-lyase</fullName>
    </submittedName>
</protein>
<keyword evidence="2" id="KW-1185">Reference proteome</keyword>
<sequence>MPAILEIGGPVPLTARRLAEAAHAGQAVRLYPDALERIRASHGVVARLASSGARIYGVTTGLGAVVDTKLDATDTDVQRRVVMARAVGVGAFATDEQVRAIMLARLAGFAVGTAGISVAVVEAYLALLNAGIVPQVPLTGSLGEADLVPLAHIASVLLGGGRATLDGELLSGADALARAGLVPPKLGLKDGLALVSSNAASCGLGALVVADAERAMAALVAAASLSFEAQRANLLPLRADVVALHPVPGQAGIASEMLGLLQRGALDRPDAARLLHDPLSFRCTPSVLGCALDAIGSATRAVELELAMSDDNPAVLADPDRIVGTASFDTTHLTMAFETLGLALSRVAALSGARIMQLMSSGNSGLSRFLTPRPDGRSGLAPLQKTVAALVAGIGHDAMPMAAWVMPVADGIEDYATMAVPVVEKTGAIVERLQLLAAAELMTAAQAIDLRPGLVLGDGTSLHRTLVRSLTAFLDEDRSLAGDLDALHDAIRADAFCDVRKRLFGPASTAGLDPDADALETEDP</sequence>
<dbReference type="Gene3D" id="1.10.275.10">
    <property type="entry name" value="Fumarase/aspartase (N-terminal domain)"/>
    <property type="match status" value="1"/>
</dbReference>
<dbReference type="PANTHER" id="PTHR10362">
    <property type="entry name" value="HISTIDINE AMMONIA-LYASE"/>
    <property type="match status" value="1"/>
</dbReference>
<dbReference type="Proteomes" id="UP000500767">
    <property type="component" value="Chromosome"/>
</dbReference>
<dbReference type="InterPro" id="IPR024083">
    <property type="entry name" value="Fumarase/histidase_N"/>
</dbReference>
<dbReference type="KEGG" id="lck:HN018_19875"/>
<name>A0A6M8HUJ5_9PROT</name>
<accession>A0A6M8HUJ5</accession>
<organism evidence="1 2">
    <name type="scientific">Lichenicola cladoniae</name>
    <dbReference type="NCBI Taxonomy" id="1484109"/>
    <lineage>
        <taxon>Bacteria</taxon>
        <taxon>Pseudomonadati</taxon>
        <taxon>Pseudomonadota</taxon>
        <taxon>Alphaproteobacteria</taxon>
        <taxon>Acetobacterales</taxon>
        <taxon>Acetobacteraceae</taxon>
        <taxon>Lichenicola</taxon>
    </lineage>
</organism>
<dbReference type="EMBL" id="CP053708">
    <property type="protein sequence ID" value="QKE91990.1"/>
    <property type="molecule type" value="Genomic_DNA"/>
</dbReference>
<dbReference type="InterPro" id="IPR008948">
    <property type="entry name" value="L-Aspartase-like"/>
</dbReference>
<evidence type="ECO:0000313" key="2">
    <source>
        <dbReference type="Proteomes" id="UP000500767"/>
    </source>
</evidence>
<evidence type="ECO:0000313" key="1">
    <source>
        <dbReference type="EMBL" id="QKE91990.1"/>
    </source>
</evidence>
<keyword evidence="1" id="KW-0456">Lyase</keyword>
<dbReference type="InterPro" id="IPR001106">
    <property type="entry name" value="Aromatic_Lyase"/>
</dbReference>
<gene>
    <name evidence="1" type="ORF">HN018_19875</name>
</gene>
<dbReference type="RefSeq" id="WP_171833673.1">
    <property type="nucleotide sequence ID" value="NZ_CP053708.1"/>
</dbReference>
<dbReference type="CDD" id="cd00332">
    <property type="entry name" value="PAL-HAL"/>
    <property type="match status" value="1"/>
</dbReference>
<dbReference type="SUPFAM" id="SSF48557">
    <property type="entry name" value="L-aspartase-like"/>
    <property type="match status" value="1"/>
</dbReference>
<dbReference type="Gene3D" id="1.20.200.10">
    <property type="entry name" value="Fumarase/aspartase (Central domain)"/>
    <property type="match status" value="1"/>
</dbReference>